<feature type="coiled-coil region" evidence="1">
    <location>
        <begin position="307"/>
        <end position="359"/>
    </location>
</feature>
<comment type="caution">
    <text evidence="2">The sequence shown here is derived from an EMBL/GenBank/DDBJ whole genome shotgun (WGS) entry which is preliminary data.</text>
</comment>
<name>A0A8S0YYC4_ARCPL</name>
<evidence type="ECO:0000313" key="3">
    <source>
        <dbReference type="Proteomes" id="UP000494256"/>
    </source>
</evidence>
<accession>A0A8S0YYC4</accession>
<gene>
    <name evidence="2" type="ORF">APLA_LOCUS2230</name>
</gene>
<proteinExistence type="predicted"/>
<dbReference type="Proteomes" id="UP000494256">
    <property type="component" value="Unassembled WGS sequence"/>
</dbReference>
<dbReference type="AlphaFoldDB" id="A0A8S0YYC4"/>
<reference evidence="2 3" key="1">
    <citation type="submission" date="2020-04" db="EMBL/GenBank/DDBJ databases">
        <authorList>
            <person name="Wallbank WR R."/>
            <person name="Pardo Diaz C."/>
            <person name="Kozak K."/>
            <person name="Martin S."/>
            <person name="Jiggins C."/>
            <person name="Moest M."/>
            <person name="Warren A I."/>
            <person name="Byers J.R.P. K."/>
            <person name="Montejo-Kovacevich G."/>
            <person name="Yen C E."/>
        </authorList>
    </citation>
    <scope>NUCLEOTIDE SEQUENCE [LARGE SCALE GENOMIC DNA]</scope>
</reference>
<feature type="coiled-coil region" evidence="1">
    <location>
        <begin position="392"/>
        <end position="497"/>
    </location>
</feature>
<keyword evidence="1" id="KW-0175">Coiled coil</keyword>
<sequence length="504" mass="59515">MENNTLHALQSEVEFYRQNQNAVEDEIRTLISDNQKLSHQVGMLLKERLNNARQANGKDEDVSKELDELRNQLSLLTKERDSLHVLWQTSEKTINALETELETYQSYEKRGQQQNTTEERRELELKLETALTDYIELEKKYNELVTKHTALENDLKNKDKEIASYKERGKEAEKEFKDVTKSLEEHRINFAVEKKNNEDLKAQLAVCQKNCVEKVKKEAEAKSKLTEALQLYDVVSDQKNEAYKTIQELTREIAHLKHIQFNIKHEIETTCRKEMDEIKEKYNEKVSDMLHHIRNLDSELVEKGLLLNKTLRENKVLQAANDNYLKQQKNDLRSVDPKLALAEQRLEAMFQELVASERRNIQLVCEKQCLAVDMQRVQDVHTRETKRRDWEEKLLRTQCEELKLQVEHLQKSLDETHEMVNKLQNMLSSRTELSLKMVSTKEEELVELNKHLENQMELSKKWKESYLEMTEKMKKKLEDLQKENEDLRAKFKIACTDSPEESAS</sequence>
<feature type="coiled-coil region" evidence="1">
    <location>
        <begin position="52"/>
        <end position="86"/>
    </location>
</feature>
<dbReference type="EMBL" id="CADEBD010000226">
    <property type="protein sequence ID" value="CAB3225475.1"/>
    <property type="molecule type" value="Genomic_DNA"/>
</dbReference>
<dbReference type="OrthoDB" id="57957at2759"/>
<evidence type="ECO:0000256" key="1">
    <source>
        <dbReference type="SAM" id="Coils"/>
    </source>
</evidence>
<evidence type="ECO:0000313" key="2">
    <source>
        <dbReference type="EMBL" id="CAB3225475.1"/>
    </source>
</evidence>
<organism evidence="2 3">
    <name type="scientific">Arctia plantaginis</name>
    <name type="common">Wood tiger moth</name>
    <name type="synonym">Phalaena plantaginis</name>
    <dbReference type="NCBI Taxonomy" id="874455"/>
    <lineage>
        <taxon>Eukaryota</taxon>
        <taxon>Metazoa</taxon>
        <taxon>Ecdysozoa</taxon>
        <taxon>Arthropoda</taxon>
        <taxon>Hexapoda</taxon>
        <taxon>Insecta</taxon>
        <taxon>Pterygota</taxon>
        <taxon>Neoptera</taxon>
        <taxon>Endopterygota</taxon>
        <taxon>Lepidoptera</taxon>
        <taxon>Glossata</taxon>
        <taxon>Ditrysia</taxon>
        <taxon>Noctuoidea</taxon>
        <taxon>Erebidae</taxon>
        <taxon>Arctiinae</taxon>
        <taxon>Arctia</taxon>
    </lineage>
</organism>
<feature type="coiled-coil region" evidence="1">
    <location>
        <begin position="232"/>
        <end position="259"/>
    </location>
</feature>
<protein>
    <submittedName>
        <fullName evidence="2">Uncharacterized protein</fullName>
    </submittedName>
</protein>
<feature type="coiled-coil region" evidence="1">
    <location>
        <begin position="113"/>
        <end position="203"/>
    </location>
</feature>